<protein>
    <submittedName>
        <fullName evidence="2">Aspartate/glutamate/uridylate kinase</fullName>
    </submittedName>
</protein>
<dbReference type="InterPro" id="IPR001048">
    <property type="entry name" value="Asp/Glu/Uridylate_kinase"/>
</dbReference>
<accession>A0A7G1Q735</accession>
<dbReference type="KEGG" id="ntg:NSCAC_0076"/>
<dbReference type="SUPFAM" id="SSF53633">
    <property type="entry name" value="Carbamate kinase-like"/>
    <property type="match status" value="1"/>
</dbReference>
<evidence type="ECO:0000313" key="2">
    <source>
        <dbReference type="EMBL" id="CAB1274253.1"/>
    </source>
</evidence>
<proteinExistence type="predicted"/>
<dbReference type="GO" id="GO:0016301">
    <property type="term" value="F:kinase activity"/>
    <property type="evidence" value="ECO:0007669"/>
    <property type="project" value="UniProtKB-KW"/>
</dbReference>
<dbReference type="Pfam" id="PF00696">
    <property type="entry name" value="AA_kinase"/>
    <property type="match status" value="1"/>
</dbReference>
<dbReference type="InterPro" id="IPR036393">
    <property type="entry name" value="AceGlu_kinase-like_sf"/>
</dbReference>
<dbReference type="RefSeq" id="WP_232085935.1">
    <property type="nucleotide sequence ID" value="NZ_LR778175.1"/>
</dbReference>
<name>A0A7G1Q735_9GAMM</name>
<evidence type="ECO:0000259" key="1">
    <source>
        <dbReference type="Pfam" id="PF00696"/>
    </source>
</evidence>
<keyword evidence="2" id="KW-0808">Transferase</keyword>
<sequence>MLQKIWVIKLGGSLYNNSYLTFWLEQIKNKGKGKYVIVPGGGLFADQVRVAQKQWKFADSYAHNMALLAMDQFGYLLQSLAPELSLATRIEEINKVLEEDQTLIWLPSKELINHPDIPQSWEITSDSLALWLACQLIASRLILVKSIKLAQSQVKATDLAKQGIIDPMFPILLNTQNIPCYILYGDQYNQLSNTGAYFKIINS</sequence>
<dbReference type="Gene3D" id="3.40.1160.10">
    <property type="entry name" value="Acetylglutamate kinase-like"/>
    <property type="match status" value="1"/>
</dbReference>
<keyword evidence="2" id="KW-0418">Kinase</keyword>
<gene>
    <name evidence="2" type="ORF">NSCAC_0076</name>
</gene>
<organism evidence="2 3">
    <name type="scientific">Candidatus Nitrosacidococcus tergens</name>
    <dbReference type="NCBI Taxonomy" id="553981"/>
    <lineage>
        <taxon>Bacteria</taxon>
        <taxon>Pseudomonadati</taxon>
        <taxon>Pseudomonadota</taxon>
        <taxon>Gammaproteobacteria</taxon>
        <taxon>Chromatiales</taxon>
        <taxon>Chromatiaceae</taxon>
        <taxon>Candidatus Nitrosacidococcus</taxon>
    </lineage>
</organism>
<dbReference type="EMBL" id="LR778175">
    <property type="protein sequence ID" value="CAB1274253.1"/>
    <property type="molecule type" value="Genomic_DNA"/>
</dbReference>
<dbReference type="Proteomes" id="UP000516072">
    <property type="component" value="Chromosome"/>
</dbReference>
<evidence type="ECO:0000313" key="3">
    <source>
        <dbReference type="Proteomes" id="UP000516072"/>
    </source>
</evidence>
<reference evidence="2 3" key="1">
    <citation type="submission" date="2020-03" db="EMBL/GenBank/DDBJ databases">
        <authorList>
            <person name="Picone N."/>
        </authorList>
    </citation>
    <scope>NUCLEOTIDE SEQUENCE [LARGE SCALE GENOMIC DNA]</scope>
    <source>
        <strain evidence="2">NSCAC1</strain>
    </source>
</reference>
<keyword evidence="3" id="KW-1185">Reference proteome</keyword>
<feature type="domain" description="Aspartate/glutamate/uridylate kinase" evidence="1">
    <location>
        <begin position="4"/>
        <end position="147"/>
    </location>
</feature>
<dbReference type="AlphaFoldDB" id="A0A7G1Q735"/>